<keyword evidence="4" id="KW-0732">Signal</keyword>
<dbReference type="PANTHER" id="PTHR13234">
    <property type="entry name" value="GAMMA-INTERFERON INDUCIBLE LYSOSOMAL THIOL REDUCTASE GILT"/>
    <property type="match status" value="1"/>
</dbReference>
<evidence type="ECO:0000313" key="6">
    <source>
        <dbReference type="Proteomes" id="UP000694918"/>
    </source>
</evidence>
<comment type="subcellular location">
    <subcellularLocation>
        <location evidence="1">Secreted</location>
    </subcellularLocation>
</comment>
<keyword evidence="6" id="KW-1185">Reference proteome</keyword>
<keyword evidence="3" id="KW-0964">Secreted</keyword>
<evidence type="ECO:0000256" key="5">
    <source>
        <dbReference type="ARBA" id="ARBA00023180"/>
    </source>
</evidence>
<dbReference type="Pfam" id="PF03227">
    <property type="entry name" value="GILT"/>
    <property type="match status" value="1"/>
</dbReference>
<feature type="non-terminal residue" evidence="7">
    <location>
        <position position="1"/>
    </location>
</feature>
<dbReference type="GO" id="GO:0016671">
    <property type="term" value="F:oxidoreductase activity, acting on a sulfur group of donors, disulfide as acceptor"/>
    <property type="evidence" value="ECO:0007669"/>
    <property type="project" value="InterPro"/>
</dbReference>
<keyword evidence="5" id="KW-0325">Glycoprotein</keyword>
<comment type="similarity">
    <text evidence="2">Belongs to the GILT family.</text>
</comment>
<proteinExistence type="inferred from homology"/>
<evidence type="ECO:0000256" key="2">
    <source>
        <dbReference type="ARBA" id="ARBA00005679"/>
    </source>
</evidence>
<dbReference type="GeneID" id="105125925"/>
<dbReference type="KEGG" id="peu:105125925"/>
<evidence type="ECO:0000256" key="1">
    <source>
        <dbReference type="ARBA" id="ARBA00004613"/>
    </source>
</evidence>
<name>A0AAJ6U7V5_POPEU</name>
<dbReference type="AlphaFoldDB" id="A0AAJ6U7V5"/>
<gene>
    <name evidence="7" type="primary">LOC105125925</name>
</gene>
<dbReference type="Proteomes" id="UP000694918">
    <property type="component" value="Unplaced"/>
</dbReference>
<dbReference type="GO" id="GO:0005576">
    <property type="term" value="C:extracellular region"/>
    <property type="evidence" value="ECO:0007669"/>
    <property type="project" value="UniProtKB-SubCell"/>
</dbReference>
<organism evidence="6 7">
    <name type="scientific">Populus euphratica</name>
    <name type="common">Euphrates poplar</name>
    <dbReference type="NCBI Taxonomy" id="75702"/>
    <lineage>
        <taxon>Eukaryota</taxon>
        <taxon>Viridiplantae</taxon>
        <taxon>Streptophyta</taxon>
        <taxon>Embryophyta</taxon>
        <taxon>Tracheophyta</taxon>
        <taxon>Spermatophyta</taxon>
        <taxon>Magnoliopsida</taxon>
        <taxon>eudicotyledons</taxon>
        <taxon>Gunneridae</taxon>
        <taxon>Pentapetalae</taxon>
        <taxon>rosids</taxon>
        <taxon>fabids</taxon>
        <taxon>Malpighiales</taxon>
        <taxon>Salicaceae</taxon>
        <taxon>Saliceae</taxon>
        <taxon>Populus</taxon>
    </lineage>
</organism>
<accession>A0AAJ6U7V5</accession>
<protein>
    <submittedName>
        <fullName evidence="7">Gamma-interferon-inducible lysosomal thiol reductase</fullName>
    </submittedName>
</protein>
<reference evidence="7" key="1">
    <citation type="submission" date="2025-08" db="UniProtKB">
        <authorList>
            <consortium name="RefSeq"/>
        </authorList>
    </citation>
    <scope>IDENTIFICATION</scope>
</reference>
<evidence type="ECO:0000256" key="4">
    <source>
        <dbReference type="ARBA" id="ARBA00022729"/>
    </source>
</evidence>
<evidence type="ECO:0000256" key="3">
    <source>
        <dbReference type="ARBA" id="ARBA00022525"/>
    </source>
</evidence>
<dbReference type="RefSeq" id="XP_011024903.1">
    <property type="nucleotide sequence ID" value="XM_011026601.1"/>
</dbReference>
<dbReference type="InterPro" id="IPR004911">
    <property type="entry name" value="Interferon-induced_GILT"/>
</dbReference>
<sequence length="270" mass="30883">FSSSSTTILPSNTDKVFLALYYESLCPYSANSIVSYLNKLVEDDELLSIVNLYLSPWGNAKFRGNDTFFCQHGPYECLLNTVEVCAVHAWPKLEDHFPFAYCVERLVYERKYPEWESCFKELGLDPRAVSECYTGGGYGDDLELKYAAETNAPEPPHNYVPWVVVDGQPLYEITWWNSGITLFFFWDYEDFITYLCKAYKDIATPKACSKPSGYSIQRPKAKSIPPVCYRDTIISTLLEQIKSAISLWMQYKAIRAASACVHLNSIYFPV</sequence>
<evidence type="ECO:0000313" key="7">
    <source>
        <dbReference type="RefSeq" id="XP_011024903.1"/>
    </source>
</evidence>
<dbReference type="PANTHER" id="PTHR13234:SF8">
    <property type="entry name" value="GAMMA-INTERFERON-INDUCIBLE LYSOSOMAL THIOL REDUCTASE"/>
    <property type="match status" value="1"/>
</dbReference>